<evidence type="ECO:0000256" key="9">
    <source>
        <dbReference type="SAM" id="MobiDB-lite"/>
    </source>
</evidence>
<keyword evidence="7 8" id="KW-0539">Nucleus</keyword>
<dbReference type="InterPro" id="IPR007823">
    <property type="entry name" value="RRP8"/>
</dbReference>
<evidence type="ECO:0000256" key="4">
    <source>
        <dbReference type="ARBA" id="ARBA00022603"/>
    </source>
</evidence>
<dbReference type="Pfam" id="PF05148">
    <property type="entry name" value="Methyltransf_8"/>
    <property type="match status" value="1"/>
</dbReference>
<keyword evidence="4 8" id="KW-0489">Methyltransferase</keyword>
<dbReference type="PANTHER" id="PTHR12787:SF0">
    <property type="entry name" value="RIBOSOMAL RNA-PROCESSING PROTEIN 8"/>
    <property type="match status" value="1"/>
</dbReference>
<evidence type="ECO:0000313" key="10">
    <source>
        <dbReference type="EMBL" id="GFR47186.1"/>
    </source>
</evidence>
<protein>
    <recommendedName>
        <fullName evidence="8">Ribosomal RNA-processing protein 8</fullName>
        <ecNumber evidence="8">2.1.1.-</ecNumber>
    </recommendedName>
</protein>
<evidence type="ECO:0000313" key="11">
    <source>
        <dbReference type="Proteomes" id="UP001054857"/>
    </source>
</evidence>
<dbReference type="AlphaFoldDB" id="A0AAD3DSF9"/>
<evidence type="ECO:0000256" key="5">
    <source>
        <dbReference type="ARBA" id="ARBA00022679"/>
    </source>
</evidence>
<evidence type="ECO:0000256" key="7">
    <source>
        <dbReference type="ARBA" id="ARBA00023242"/>
    </source>
</evidence>
<gene>
    <name evidence="10" type="ORF">Agub_g8778</name>
</gene>
<dbReference type="EMBL" id="BMAR01000017">
    <property type="protein sequence ID" value="GFR47186.1"/>
    <property type="molecule type" value="Genomic_DNA"/>
</dbReference>
<accession>A0AAD3DSF9</accession>
<dbReference type="PANTHER" id="PTHR12787">
    <property type="entry name" value="RIBOSOMAL RNA-PROCESSING PROTEIN 8"/>
    <property type="match status" value="1"/>
</dbReference>
<keyword evidence="3 8" id="KW-0698">rRNA processing</keyword>
<sequence length="349" mass="35677">LPPVAANSLSAALGGRAAALAVQTAATTATAVAAPAAAGPQKLTHAAALAAMQQKAAAAAAASAAAAAAAGDEVDAGAAAGSRWGGAAQGKKAGPSSGTGAGGGFLDRMRARLAGGRFRYLNEELYTRSGGDAYSMMQSQPELFSQYHEGFQKQTRGWPKQPVDVAIAWLRAKKSEIKEVADFGCGDAKIAASVPQTVHSFDLIASAPGVIACNMADVPLAAGSVDAAVFSLALMGTDYGSYLEEAVRVLKPKGWLWIAEVRSRFARTGSDDEGGNSDEDDDSDEDGGKGGRKRNRRVAGGSGGGSGNGEEDFGPFLGCLKRLGLKLLSQDANNKMFVVWVLRKQAGSE</sequence>
<dbReference type="GO" id="GO:0008168">
    <property type="term" value="F:methyltransferase activity"/>
    <property type="evidence" value="ECO:0007669"/>
    <property type="project" value="UniProtKB-KW"/>
</dbReference>
<dbReference type="GO" id="GO:0006364">
    <property type="term" value="P:rRNA processing"/>
    <property type="evidence" value="ECO:0007669"/>
    <property type="project" value="UniProtKB-UniRule"/>
</dbReference>
<organism evidence="10 11">
    <name type="scientific">Astrephomene gubernaculifera</name>
    <dbReference type="NCBI Taxonomy" id="47775"/>
    <lineage>
        <taxon>Eukaryota</taxon>
        <taxon>Viridiplantae</taxon>
        <taxon>Chlorophyta</taxon>
        <taxon>core chlorophytes</taxon>
        <taxon>Chlorophyceae</taxon>
        <taxon>CS clade</taxon>
        <taxon>Chlamydomonadales</taxon>
        <taxon>Astrephomenaceae</taxon>
        <taxon>Astrephomene</taxon>
    </lineage>
</organism>
<proteinExistence type="inferred from homology"/>
<feature type="non-terminal residue" evidence="10">
    <location>
        <position position="349"/>
    </location>
</feature>
<name>A0AAD3DSF9_9CHLO</name>
<evidence type="ECO:0000256" key="6">
    <source>
        <dbReference type="ARBA" id="ARBA00022691"/>
    </source>
</evidence>
<evidence type="ECO:0000256" key="8">
    <source>
        <dbReference type="RuleBase" id="RU365074"/>
    </source>
</evidence>
<dbReference type="Proteomes" id="UP001054857">
    <property type="component" value="Unassembled WGS sequence"/>
</dbReference>
<dbReference type="EC" id="2.1.1.-" evidence="8"/>
<evidence type="ECO:0000256" key="1">
    <source>
        <dbReference type="ARBA" id="ARBA00004604"/>
    </source>
</evidence>
<comment type="function">
    <text evidence="8">Probable methyltransferase required to silence rDNA.</text>
</comment>
<keyword evidence="6 8" id="KW-0949">S-adenosyl-L-methionine</keyword>
<feature type="compositionally biased region" description="Acidic residues" evidence="9">
    <location>
        <begin position="271"/>
        <end position="285"/>
    </location>
</feature>
<evidence type="ECO:0000256" key="2">
    <source>
        <dbReference type="ARBA" id="ARBA00006301"/>
    </source>
</evidence>
<feature type="region of interest" description="Disordered" evidence="9">
    <location>
        <begin position="83"/>
        <end position="103"/>
    </location>
</feature>
<comment type="caution">
    <text evidence="10">The sequence shown here is derived from an EMBL/GenBank/DDBJ whole genome shotgun (WGS) entry which is preliminary data.</text>
</comment>
<keyword evidence="5 8" id="KW-0808">Transferase</keyword>
<dbReference type="Gene3D" id="1.10.10.2150">
    <property type="entry name" value="Ribosomal RNA-processing protein 8, N-terminal domain"/>
    <property type="match status" value="1"/>
</dbReference>
<comment type="similarity">
    <text evidence="2 8">Belongs to the methyltransferase superfamily. RRP8 family.</text>
</comment>
<keyword evidence="11" id="KW-1185">Reference proteome</keyword>
<dbReference type="GO" id="GO:0032259">
    <property type="term" value="P:methylation"/>
    <property type="evidence" value="ECO:0007669"/>
    <property type="project" value="UniProtKB-KW"/>
</dbReference>
<feature type="region of interest" description="Disordered" evidence="9">
    <location>
        <begin position="267"/>
        <end position="311"/>
    </location>
</feature>
<dbReference type="InterPro" id="IPR042036">
    <property type="entry name" value="RRP8_N"/>
</dbReference>
<dbReference type="Gene3D" id="3.40.50.150">
    <property type="entry name" value="Vaccinia Virus protein VP39"/>
    <property type="match status" value="1"/>
</dbReference>
<comment type="subcellular location">
    <subcellularLocation>
        <location evidence="1 8">Nucleus</location>
        <location evidence="1 8">Nucleolus</location>
    </subcellularLocation>
</comment>
<reference evidence="10 11" key="1">
    <citation type="journal article" date="2021" name="Sci. Rep.">
        <title>Genome sequencing of the multicellular alga Astrephomene provides insights into convergent evolution of germ-soma differentiation.</title>
        <authorList>
            <person name="Yamashita S."/>
            <person name="Yamamoto K."/>
            <person name="Matsuzaki R."/>
            <person name="Suzuki S."/>
            <person name="Yamaguchi H."/>
            <person name="Hirooka S."/>
            <person name="Minakuchi Y."/>
            <person name="Miyagishima S."/>
            <person name="Kawachi M."/>
            <person name="Toyoda A."/>
            <person name="Nozaki H."/>
        </authorList>
    </citation>
    <scope>NUCLEOTIDE SEQUENCE [LARGE SCALE GENOMIC DNA]</scope>
    <source>
        <strain evidence="10 11">NIES-4017</strain>
    </source>
</reference>
<evidence type="ECO:0000256" key="3">
    <source>
        <dbReference type="ARBA" id="ARBA00022552"/>
    </source>
</evidence>
<dbReference type="SUPFAM" id="SSF53335">
    <property type="entry name" value="S-adenosyl-L-methionine-dependent methyltransferases"/>
    <property type="match status" value="1"/>
</dbReference>
<dbReference type="InterPro" id="IPR029063">
    <property type="entry name" value="SAM-dependent_MTases_sf"/>
</dbReference>
<feature type="non-terminal residue" evidence="10">
    <location>
        <position position="1"/>
    </location>
</feature>
<dbReference type="GO" id="GO:0005730">
    <property type="term" value="C:nucleolus"/>
    <property type="evidence" value="ECO:0007669"/>
    <property type="project" value="UniProtKB-SubCell"/>
</dbReference>
<dbReference type="FunFam" id="1.10.10.2150:FF:000001">
    <property type="entry name" value="Ribosomal RNA-processing protein 8"/>
    <property type="match status" value="1"/>
</dbReference>